<reference evidence="1 2" key="1">
    <citation type="submission" date="2012-08" db="EMBL/GenBank/DDBJ databases">
        <title>Oryza genome evolution.</title>
        <authorList>
            <person name="Wing R.A."/>
        </authorList>
    </citation>
    <scope>NUCLEOTIDE SEQUENCE</scope>
</reference>
<sequence length="131" mass="15379">MPQEAEEEEWDKVVLRDSYLLSYIHMDNVPPEKDICCWQRWRAVIWSRTISSTSWCKECILDVDNIILPDERSLLRFRDLFSVFPTLIFDDGRDLLYLKITVRFKDIDGQVATVDLGKNELELGSYETAVS</sequence>
<dbReference type="PANTHER" id="PTHR33074">
    <property type="entry name" value="EXPRESSED PROTEIN-RELATED"/>
    <property type="match status" value="1"/>
</dbReference>
<accession>A0A0D9VQ35</accession>
<reference evidence="2" key="2">
    <citation type="submission" date="2013-12" db="EMBL/GenBank/DDBJ databases">
        <authorList>
            <person name="Yu Y."/>
            <person name="Lee S."/>
            <person name="de Baynast K."/>
            <person name="Wissotski M."/>
            <person name="Liu L."/>
            <person name="Talag J."/>
            <person name="Goicoechea J."/>
            <person name="Angelova A."/>
            <person name="Jetty R."/>
            <person name="Kudrna D."/>
            <person name="Golser W."/>
            <person name="Rivera L."/>
            <person name="Zhang J."/>
            <person name="Wing R."/>
        </authorList>
    </citation>
    <scope>NUCLEOTIDE SEQUENCE</scope>
</reference>
<dbReference type="PANTHER" id="PTHR33074:SF83">
    <property type="entry name" value="EXPRESSED PROTEIN"/>
    <property type="match status" value="1"/>
</dbReference>
<organism evidence="1 2">
    <name type="scientific">Leersia perrieri</name>
    <dbReference type="NCBI Taxonomy" id="77586"/>
    <lineage>
        <taxon>Eukaryota</taxon>
        <taxon>Viridiplantae</taxon>
        <taxon>Streptophyta</taxon>
        <taxon>Embryophyta</taxon>
        <taxon>Tracheophyta</taxon>
        <taxon>Spermatophyta</taxon>
        <taxon>Magnoliopsida</taxon>
        <taxon>Liliopsida</taxon>
        <taxon>Poales</taxon>
        <taxon>Poaceae</taxon>
        <taxon>BOP clade</taxon>
        <taxon>Oryzoideae</taxon>
        <taxon>Oryzeae</taxon>
        <taxon>Oryzinae</taxon>
        <taxon>Leersia</taxon>
    </lineage>
</organism>
<evidence type="ECO:0000313" key="1">
    <source>
        <dbReference type="EnsemblPlants" id="LPERR03G04790.1"/>
    </source>
</evidence>
<dbReference type="Proteomes" id="UP000032180">
    <property type="component" value="Chromosome 3"/>
</dbReference>
<keyword evidence="2" id="KW-1185">Reference proteome</keyword>
<dbReference type="STRING" id="77586.A0A0D9VQ35"/>
<proteinExistence type="predicted"/>
<reference evidence="1" key="3">
    <citation type="submission" date="2015-04" db="UniProtKB">
        <authorList>
            <consortium name="EnsemblPlants"/>
        </authorList>
    </citation>
    <scope>IDENTIFICATION</scope>
</reference>
<dbReference type="Gramene" id="LPERR03G04790.1">
    <property type="protein sequence ID" value="LPERR03G04790.1"/>
    <property type="gene ID" value="LPERR03G04790"/>
</dbReference>
<evidence type="ECO:0008006" key="3">
    <source>
        <dbReference type="Google" id="ProtNLM"/>
    </source>
</evidence>
<dbReference type="HOGENOM" id="CLU_1930578_0_0_1"/>
<dbReference type="AlphaFoldDB" id="A0A0D9VQ35"/>
<protein>
    <recommendedName>
        <fullName evidence="3">DUF1618 domain-containing protein</fullName>
    </recommendedName>
</protein>
<dbReference type="EnsemblPlants" id="LPERR03G04790.1">
    <property type="protein sequence ID" value="LPERR03G04790.1"/>
    <property type="gene ID" value="LPERR03G04790"/>
</dbReference>
<name>A0A0D9VQ35_9ORYZ</name>
<evidence type="ECO:0000313" key="2">
    <source>
        <dbReference type="Proteomes" id="UP000032180"/>
    </source>
</evidence>